<feature type="domain" description="SGNH hydrolase-type esterase" evidence="2">
    <location>
        <begin position="104"/>
        <end position="321"/>
    </location>
</feature>
<organism evidence="3 4">
    <name type="scientific">Miniimonas arenae</name>
    <dbReference type="NCBI Taxonomy" id="676201"/>
    <lineage>
        <taxon>Bacteria</taxon>
        <taxon>Bacillati</taxon>
        <taxon>Actinomycetota</taxon>
        <taxon>Actinomycetes</taxon>
        <taxon>Micrococcales</taxon>
        <taxon>Beutenbergiaceae</taxon>
        <taxon>Miniimonas</taxon>
    </lineage>
</organism>
<evidence type="ECO:0000313" key="4">
    <source>
        <dbReference type="Proteomes" id="UP000313849"/>
    </source>
</evidence>
<evidence type="ECO:0000313" key="3">
    <source>
        <dbReference type="EMBL" id="TNU73683.1"/>
    </source>
</evidence>
<gene>
    <name evidence="3" type="ORF">FH969_10150</name>
</gene>
<protein>
    <recommendedName>
        <fullName evidence="2">SGNH hydrolase-type esterase domain-containing protein</fullName>
    </recommendedName>
</protein>
<dbReference type="Gene3D" id="3.40.50.1110">
    <property type="entry name" value="SGNH hydrolase"/>
    <property type="match status" value="1"/>
</dbReference>
<reference evidence="3 4" key="1">
    <citation type="submission" date="2019-06" db="EMBL/GenBank/DDBJ databases">
        <title>Draft genome sequence of Miniimonas arenae KCTC 19750T isolated from sea sand.</title>
        <authorList>
            <person name="Park S.-J."/>
        </authorList>
    </citation>
    <scope>NUCLEOTIDE SEQUENCE [LARGE SCALE GENOMIC DNA]</scope>
    <source>
        <strain evidence="3 4">KCTC 19750</strain>
    </source>
</reference>
<evidence type="ECO:0000256" key="1">
    <source>
        <dbReference type="SAM" id="MobiDB-lite"/>
    </source>
</evidence>
<feature type="compositionally biased region" description="Low complexity" evidence="1">
    <location>
        <begin position="58"/>
        <end position="87"/>
    </location>
</feature>
<accession>A0A5C5B9R0</accession>
<proteinExistence type="predicted"/>
<dbReference type="SUPFAM" id="SSF52266">
    <property type="entry name" value="SGNH hydrolase"/>
    <property type="match status" value="1"/>
</dbReference>
<dbReference type="OrthoDB" id="5561551at2"/>
<dbReference type="EMBL" id="VENP01000036">
    <property type="protein sequence ID" value="TNU73683.1"/>
    <property type="molecule type" value="Genomic_DNA"/>
</dbReference>
<dbReference type="InterPro" id="IPR013830">
    <property type="entry name" value="SGNH_hydro"/>
</dbReference>
<feature type="region of interest" description="Disordered" evidence="1">
    <location>
        <begin position="48"/>
        <end position="96"/>
    </location>
</feature>
<dbReference type="Pfam" id="PF13472">
    <property type="entry name" value="Lipase_GDSL_2"/>
    <property type="match status" value="1"/>
</dbReference>
<sequence>MPAAARGEAAPRRAPATGGPAAPVTARRALVAALLALGTLGALGACSPSQPDATPTEVAPTTPSPAVSSTPEPATAQTATPDQGAAPSDTATASGEPDALRVLAVGDSISTGFNTCQLLTRCDSTWLTGPDGVTERLAGEGYAPTLVLAALEGATLADAPALVDQALAADPGEVDLVVVLLGANDVCAGTDPSATSSATSPEATAAGTAALLDHLAAVAPHAPVAFLSPPDVVSVWDAAHTDPVAQRAWAQWRVCASALGSDDAARQATAQRVADLTATVAAACAARERCVSDGGAIAALDLTAADLSPNDWFHPSAQGQRDLAVAAWPTVQAAAALVGNAG</sequence>
<feature type="region of interest" description="Disordered" evidence="1">
    <location>
        <begin position="1"/>
        <end position="22"/>
    </location>
</feature>
<dbReference type="RefSeq" id="WP_139987160.1">
    <property type="nucleotide sequence ID" value="NZ_VENP01000036.1"/>
</dbReference>
<dbReference type="Proteomes" id="UP000313849">
    <property type="component" value="Unassembled WGS sequence"/>
</dbReference>
<dbReference type="InterPro" id="IPR036514">
    <property type="entry name" value="SGNH_hydro_sf"/>
</dbReference>
<name>A0A5C5B9R0_9MICO</name>
<evidence type="ECO:0000259" key="2">
    <source>
        <dbReference type="Pfam" id="PF13472"/>
    </source>
</evidence>
<comment type="caution">
    <text evidence="3">The sequence shown here is derived from an EMBL/GenBank/DDBJ whole genome shotgun (WGS) entry which is preliminary data.</text>
</comment>
<keyword evidence="4" id="KW-1185">Reference proteome</keyword>
<dbReference type="AlphaFoldDB" id="A0A5C5B9R0"/>